<dbReference type="OrthoDB" id="101303at2759"/>
<dbReference type="VEuPathDB" id="FungiDB:PPTG_20777"/>
<reference evidence="2 3" key="2">
    <citation type="submission" date="2013-11" db="EMBL/GenBank/DDBJ databases">
        <title>The Genome Sequence of Phytophthora parasitica INRA-310.</title>
        <authorList>
            <consortium name="The Broad Institute Genomics Platform"/>
            <person name="Russ C."/>
            <person name="Tyler B."/>
            <person name="Panabieres F."/>
            <person name="Shan W."/>
            <person name="Tripathy S."/>
            <person name="Grunwald N."/>
            <person name="Machado M."/>
            <person name="Johnson C.S."/>
            <person name="Arredondo F."/>
            <person name="Hong C."/>
            <person name="Coffey M."/>
            <person name="Young S.K."/>
            <person name="Zeng Q."/>
            <person name="Gargeya S."/>
            <person name="Fitzgerald M."/>
            <person name="Abouelleil A."/>
            <person name="Alvarado L."/>
            <person name="Chapman S.B."/>
            <person name="Gainer-Dewar J."/>
            <person name="Goldberg J."/>
            <person name="Griggs A."/>
            <person name="Gujja S."/>
            <person name="Hansen M."/>
            <person name="Howarth C."/>
            <person name="Imamovic A."/>
            <person name="Ireland A."/>
            <person name="Larimer J."/>
            <person name="McCowan C."/>
            <person name="Murphy C."/>
            <person name="Pearson M."/>
            <person name="Poon T.W."/>
            <person name="Priest M."/>
            <person name="Roberts A."/>
            <person name="Saif S."/>
            <person name="Shea T."/>
            <person name="Sykes S."/>
            <person name="Wortman J."/>
            <person name="Nusbaum C."/>
            <person name="Birren B."/>
        </authorList>
    </citation>
    <scope>NUCLEOTIDE SEQUENCE [LARGE SCALE GENOMIC DNA]</scope>
    <source>
        <strain evidence="2 3">INRA-310</strain>
    </source>
</reference>
<dbReference type="AlphaFoldDB" id="W2RFY9"/>
<sequence length="63" mass="7428">MNALPEDSWDEGEYEVEPISSVRTGRRTRYGRKLREFLVRWKGYDDPTRVDEADLNCGAIRHD</sequence>
<dbReference type="GeneID" id="20189376"/>
<dbReference type="OMA" id="SWDEGEY"/>
<dbReference type="Gene3D" id="2.40.50.40">
    <property type="match status" value="1"/>
</dbReference>
<organism evidence="2 3">
    <name type="scientific">Phytophthora nicotianae (strain INRA-310)</name>
    <name type="common">Phytophthora parasitica</name>
    <dbReference type="NCBI Taxonomy" id="761204"/>
    <lineage>
        <taxon>Eukaryota</taxon>
        <taxon>Sar</taxon>
        <taxon>Stramenopiles</taxon>
        <taxon>Oomycota</taxon>
        <taxon>Peronosporomycetes</taxon>
        <taxon>Peronosporales</taxon>
        <taxon>Peronosporaceae</taxon>
        <taxon>Phytophthora</taxon>
    </lineage>
</organism>
<evidence type="ECO:0000259" key="1">
    <source>
        <dbReference type="PROSITE" id="PS50013"/>
    </source>
</evidence>
<proteinExistence type="predicted"/>
<evidence type="ECO:0000313" key="3">
    <source>
        <dbReference type="Proteomes" id="UP000018817"/>
    </source>
</evidence>
<dbReference type="Proteomes" id="UP000018817">
    <property type="component" value="Unassembled WGS sequence"/>
</dbReference>
<feature type="domain" description="Chromo" evidence="1">
    <location>
        <begin position="14"/>
        <end position="63"/>
    </location>
</feature>
<gene>
    <name evidence="2" type="ORF">PPTG_20777</name>
</gene>
<name>W2RFY9_PHYN3</name>
<dbReference type="SUPFAM" id="SSF54160">
    <property type="entry name" value="Chromo domain-like"/>
    <property type="match status" value="1"/>
</dbReference>
<protein>
    <recommendedName>
        <fullName evidence="1">Chromo domain-containing protein</fullName>
    </recommendedName>
</protein>
<accession>W2RFY9</accession>
<dbReference type="InterPro" id="IPR000953">
    <property type="entry name" value="Chromo/chromo_shadow_dom"/>
</dbReference>
<dbReference type="PROSITE" id="PS50013">
    <property type="entry name" value="CHROMO_2"/>
    <property type="match status" value="1"/>
</dbReference>
<dbReference type="EMBL" id="KI669561">
    <property type="protein sequence ID" value="ETN24287.1"/>
    <property type="molecule type" value="Genomic_DNA"/>
</dbReference>
<dbReference type="InterPro" id="IPR016197">
    <property type="entry name" value="Chromo-like_dom_sf"/>
</dbReference>
<evidence type="ECO:0000313" key="2">
    <source>
        <dbReference type="EMBL" id="ETN24287.1"/>
    </source>
</evidence>
<reference evidence="3" key="1">
    <citation type="submission" date="2011-12" db="EMBL/GenBank/DDBJ databases">
        <authorList>
            <consortium name="The Broad Institute Genome Sequencing Platform"/>
            <person name="Russ C."/>
            <person name="Tyler B."/>
            <person name="Panabieres F."/>
            <person name="Shan W."/>
            <person name="Tripathy S."/>
            <person name="Grunwald N."/>
            <person name="Machado M."/>
            <person name="Young S.K."/>
            <person name="Zeng Q."/>
            <person name="Gargeya S."/>
            <person name="Fitzgerald M."/>
            <person name="Haas B."/>
            <person name="Abouelleil A."/>
            <person name="Alvarado L."/>
            <person name="Arachchi H.M."/>
            <person name="Berlin A."/>
            <person name="Chapman S.B."/>
            <person name="Gearin G."/>
            <person name="Goldberg J."/>
            <person name="Griggs A."/>
            <person name="Gujja S."/>
            <person name="Hansen M."/>
            <person name="Heiman D."/>
            <person name="Howarth C."/>
            <person name="Larimer J."/>
            <person name="Lui A."/>
            <person name="MacDonald P.J.P."/>
            <person name="McCowen C."/>
            <person name="Montmayeur A."/>
            <person name="Murphy C."/>
            <person name="Neiman D."/>
            <person name="Pearson M."/>
            <person name="Priest M."/>
            <person name="Roberts A."/>
            <person name="Saif S."/>
            <person name="Shea T."/>
            <person name="Sisk P."/>
            <person name="Stolte C."/>
            <person name="Sykes S."/>
            <person name="Wortman J."/>
            <person name="Nusbaum C."/>
            <person name="Birren B."/>
        </authorList>
    </citation>
    <scope>NUCLEOTIDE SEQUENCE [LARGE SCALE GENOMIC DNA]</scope>
    <source>
        <strain evidence="3">INRA-310</strain>
    </source>
</reference>
<dbReference type="RefSeq" id="XP_008891223.1">
    <property type="nucleotide sequence ID" value="XM_008892975.1"/>
</dbReference>